<accession>A0A6C0K6X9</accession>
<evidence type="ECO:0000313" key="2">
    <source>
        <dbReference type="EMBL" id="QHU12570.1"/>
    </source>
</evidence>
<keyword evidence="1" id="KW-1133">Transmembrane helix</keyword>
<proteinExistence type="predicted"/>
<keyword evidence="1" id="KW-0472">Membrane</keyword>
<name>A0A6C0K6X9_9ZZZZ</name>
<keyword evidence="1" id="KW-0812">Transmembrane</keyword>
<protein>
    <submittedName>
        <fullName evidence="2">Uncharacterized protein</fullName>
    </submittedName>
</protein>
<dbReference type="EMBL" id="MN740808">
    <property type="protein sequence ID" value="QHU12570.1"/>
    <property type="molecule type" value="Genomic_DNA"/>
</dbReference>
<dbReference type="AlphaFoldDB" id="A0A6C0K6X9"/>
<sequence length="231" mass="25486">MEKSFTAIKLPPYLLYTIIALVVALVSTSVGFQLWMSSDTIPTAYEGFAAAPHIGPLPNCINASEDSAEIYSTFLSKTSITEEGVDDLKELSILLGKIACLKRDLMSPGRIVNATKSSPFSTMHDIEPVAETAARCFTKTIPVRDIDIILDKWITRGKMLLERLCTSYSLTTSVQEKTLKLFKSVIEDIKNLMKTTCSNGDATIAGMPTPRMINGKEPDTNTFFGEYKGYY</sequence>
<organism evidence="2">
    <name type="scientific">viral metagenome</name>
    <dbReference type="NCBI Taxonomy" id="1070528"/>
    <lineage>
        <taxon>unclassified sequences</taxon>
        <taxon>metagenomes</taxon>
        <taxon>organismal metagenomes</taxon>
    </lineage>
</organism>
<evidence type="ECO:0000256" key="1">
    <source>
        <dbReference type="SAM" id="Phobius"/>
    </source>
</evidence>
<feature type="transmembrane region" description="Helical" evidence="1">
    <location>
        <begin position="12"/>
        <end position="36"/>
    </location>
</feature>
<reference evidence="2" key="1">
    <citation type="journal article" date="2020" name="Nature">
        <title>Giant virus diversity and host interactions through global metagenomics.</title>
        <authorList>
            <person name="Schulz F."/>
            <person name="Roux S."/>
            <person name="Paez-Espino D."/>
            <person name="Jungbluth S."/>
            <person name="Walsh D.A."/>
            <person name="Denef V.J."/>
            <person name="McMahon K.D."/>
            <person name="Konstantinidis K.T."/>
            <person name="Eloe-Fadrosh E.A."/>
            <person name="Kyrpides N.C."/>
            <person name="Woyke T."/>
        </authorList>
    </citation>
    <scope>NUCLEOTIDE SEQUENCE</scope>
    <source>
        <strain evidence="2">GVMAG-S-1101172-89</strain>
    </source>
</reference>